<organism evidence="5 6">
    <name type="scientific">Cavia porcellus</name>
    <name type="common">Guinea pig</name>
    <dbReference type="NCBI Taxonomy" id="10141"/>
    <lineage>
        <taxon>Eukaryota</taxon>
        <taxon>Metazoa</taxon>
        <taxon>Chordata</taxon>
        <taxon>Craniata</taxon>
        <taxon>Vertebrata</taxon>
        <taxon>Euteleostomi</taxon>
        <taxon>Mammalia</taxon>
        <taxon>Eutheria</taxon>
        <taxon>Euarchontoglires</taxon>
        <taxon>Glires</taxon>
        <taxon>Rodentia</taxon>
        <taxon>Hystricomorpha</taxon>
        <taxon>Caviidae</taxon>
        <taxon>Cavia</taxon>
    </lineage>
</organism>
<dbReference type="PANTHER" id="PTHR11461">
    <property type="entry name" value="SERINE PROTEASE INHIBITOR, SERPIN"/>
    <property type="match status" value="1"/>
</dbReference>
<dbReference type="Bgee" id="ENSCPOG00000010938">
    <property type="expression patterns" value="Expressed in zone of skin and 1 other cell type or tissue"/>
</dbReference>
<dbReference type="GO" id="GO:0002020">
    <property type="term" value="F:protease binding"/>
    <property type="evidence" value="ECO:0007669"/>
    <property type="project" value="UniProtKB-ARBA"/>
</dbReference>
<comment type="similarity">
    <text evidence="2">Belongs to the serpin family. Ov-serpin subfamily.</text>
</comment>
<evidence type="ECO:0000313" key="5">
    <source>
        <dbReference type="Ensembl" id="ENSCPOP00000009829.3"/>
    </source>
</evidence>
<dbReference type="AlphaFoldDB" id="H0VI24"/>
<dbReference type="FunFam" id="2.30.39.10:FF:000071">
    <property type="entry name" value="Serpin B3"/>
    <property type="match status" value="1"/>
</dbReference>
<dbReference type="GO" id="GO:0005829">
    <property type="term" value="C:cytosol"/>
    <property type="evidence" value="ECO:0007669"/>
    <property type="project" value="UniProtKB-ARBA"/>
</dbReference>
<dbReference type="EMBL" id="AAKN02019749">
    <property type="status" value="NOT_ANNOTATED_CDS"/>
    <property type="molecule type" value="Genomic_DNA"/>
</dbReference>
<accession>H0VI24</accession>
<dbReference type="VEuPathDB" id="HostDB:ENSCPOG00000010938"/>
<dbReference type="FunFam" id="3.30.497.10:FF:000001">
    <property type="entry name" value="Serine protease inhibitor"/>
    <property type="match status" value="1"/>
</dbReference>
<dbReference type="Proteomes" id="UP000005447">
    <property type="component" value="Unassembled WGS sequence"/>
</dbReference>
<dbReference type="InterPro" id="IPR000215">
    <property type="entry name" value="Serpin_fam"/>
</dbReference>
<dbReference type="GO" id="GO:0005615">
    <property type="term" value="C:extracellular space"/>
    <property type="evidence" value="ECO:0007669"/>
    <property type="project" value="InterPro"/>
</dbReference>
<comment type="subcellular location">
    <subcellularLocation>
        <location evidence="1">Cytoplasm</location>
    </subcellularLocation>
</comment>
<dbReference type="CDD" id="cd19956">
    <property type="entry name" value="serpinB"/>
    <property type="match status" value="1"/>
</dbReference>
<dbReference type="GO" id="GO:0004867">
    <property type="term" value="F:serine-type endopeptidase inhibitor activity"/>
    <property type="evidence" value="ECO:0007669"/>
    <property type="project" value="InterPro"/>
</dbReference>
<dbReference type="InterPro" id="IPR036186">
    <property type="entry name" value="Serpin_sf"/>
</dbReference>
<dbReference type="STRING" id="10141.ENSCPOP00000009829"/>
<evidence type="ECO:0000259" key="4">
    <source>
        <dbReference type="SMART" id="SM00093"/>
    </source>
</evidence>
<dbReference type="InterPro" id="IPR042178">
    <property type="entry name" value="Serpin_sf_1"/>
</dbReference>
<dbReference type="SMART" id="SM00093">
    <property type="entry name" value="SERPIN"/>
    <property type="match status" value="1"/>
</dbReference>
<dbReference type="GeneTree" id="ENSGT00940000154520"/>
<keyword evidence="3" id="KW-0963">Cytoplasm</keyword>
<reference evidence="5" key="2">
    <citation type="submission" date="2025-08" db="UniProtKB">
        <authorList>
            <consortium name="Ensembl"/>
        </authorList>
    </citation>
    <scope>IDENTIFICATION</scope>
    <source>
        <strain evidence="5">2N</strain>
    </source>
</reference>
<evidence type="ECO:0000256" key="2">
    <source>
        <dbReference type="ARBA" id="ARBA00006426"/>
    </source>
</evidence>
<evidence type="ECO:0000313" key="6">
    <source>
        <dbReference type="Proteomes" id="UP000005447"/>
    </source>
</evidence>
<dbReference type="InParanoid" id="H0VI24"/>
<dbReference type="OMA" id="NKNTHKS"/>
<keyword evidence="6" id="KW-1185">Reference proteome</keyword>
<evidence type="ECO:0000256" key="3">
    <source>
        <dbReference type="ARBA" id="ARBA00022490"/>
    </source>
</evidence>
<dbReference type="InterPro" id="IPR023796">
    <property type="entry name" value="Serpin_dom"/>
</dbReference>
<feature type="domain" description="Serpin" evidence="4">
    <location>
        <begin position="13"/>
        <end position="375"/>
    </location>
</feature>
<dbReference type="Ensembl" id="ENSCPOT00000011039.3">
    <property type="protein sequence ID" value="ENSCPOP00000009829.3"/>
    <property type="gene ID" value="ENSCPOG00000010938.4"/>
</dbReference>
<gene>
    <name evidence="5" type="primary">LOC100735393</name>
</gene>
<reference evidence="6" key="1">
    <citation type="journal article" date="2011" name="Nature">
        <title>A high-resolution map of human evolutionary constraint using 29 mammals.</title>
        <authorList>
            <person name="Lindblad-Toh K."/>
            <person name="Garber M."/>
            <person name="Zuk O."/>
            <person name="Lin M.F."/>
            <person name="Parker B.J."/>
            <person name="Washietl S."/>
            <person name="Kheradpour P."/>
            <person name="Ernst J."/>
            <person name="Jordan G."/>
            <person name="Mauceli E."/>
            <person name="Ward L.D."/>
            <person name="Lowe C.B."/>
            <person name="Holloway A.K."/>
            <person name="Clamp M."/>
            <person name="Gnerre S."/>
            <person name="Alfoldi J."/>
            <person name="Beal K."/>
            <person name="Chang J."/>
            <person name="Clawson H."/>
            <person name="Cuff J."/>
            <person name="Di Palma F."/>
            <person name="Fitzgerald S."/>
            <person name="Flicek P."/>
            <person name="Guttman M."/>
            <person name="Hubisz M.J."/>
            <person name="Jaffe D.B."/>
            <person name="Jungreis I."/>
            <person name="Kent W.J."/>
            <person name="Kostka D."/>
            <person name="Lara M."/>
            <person name="Martins A.L."/>
            <person name="Massingham T."/>
            <person name="Moltke I."/>
            <person name="Raney B.J."/>
            <person name="Rasmussen M.D."/>
            <person name="Robinson J."/>
            <person name="Stark A."/>
            <person name="Vilella A.J."/>
            <person name="Wen J."/>
            <person name="Xie X."/>
            <person name="Zody M.C."/>
            <person name="Baldwin J."/>
            <person name="Bloom T."/>
            <person name="Chin C.W."/>
            <person name="Heiman D."/>
            <person name="Nicol R."/>
            <person name="Nusbaum C."/>
            <person name="Young S."/>
            <person name="Wilkinson J."/>
            <person name="Worley K.C."/>
            <person name="Kovar C.L."/>
            <person name="Muzny D.M."/>
            <person name="Gibbs R.A."/>
            <person name="Cree A."/>
            <person name="Dihn H.H."/>
            <person name="Fowler G."/>
            <person name="Jhangiani S."/>
            <person name="Joshi V."/>
            <person name="Lee S."/>
            <person name="Lewis L.R."/>
            <person name="Nazareth L.V."/>
            <person name="Okwuonu G."/>
            <person name="Santibanez J."/>
            <person name="Warren W.C."/>
            <person name="Mardis E.R."/>
            <person name="Weinstock G.M."/>
            <person name="Wilson R.K."/>
            <person name="Delehaunty K."/>
            <person name="Dooling D."/>
            <person name="Fronik C."/>
            <person name="Fulton L."/>
            <person name="Fulton B."/>
            <person name="Graves T."/>
            <person name="Minx P."/>
            <person name="Sodergren E."/>
            <person name="Birney E."/>
            <person name="Margulies E.H."/>
            <person name="Herrero J."/>
            <person name="Green E.D."/>
            <person name="Haussler D."/>
            <person name="Siepel A."/>
            <person name="Goldman N."/>
            <person name="Pollard K.S."/>
            <person name="Pedersen J.S."/>
            <person name="Lander E.S."/>
            <person name="Kellis M."/>
        </authorList>
    </citation>
    <scope>NUCLEOTIDE SEQUENCE [LARGE SCALE GENOMIC DNA]</scope>
    <source>
        <strain evidence="6">2N</strain>
    </source>
</reference>
<evidence type="ECO:0000256" key="1">
    <source>
        <dbReference type="ARBA" id="ARBA00004496"/>
    </source>
</evidence>
<dbReference type="Gene3D" id="2.30.39.10">
    <property type="entry name" value="Alpha-1-antitrypsin, domain 1"/>
    <property type="match status" value="1"/>
</dbReference>
<proteinExistence type="inferred from homology"/>
<dbReference type="Pfam" id="PF00079">
    <property type="entry name" value="Serpin"/>
    <property type="match status" value="1"/>
</dbReference>
<dbReference type="eggNOG" id="KOG2392">
    <property type="taxonomic scope" value="Eukaryota"/>
</dbReference>
<dbReference type="FunCoup" id="H0VI24">
    <property type="interactions" value="146"/>
</dbReference>
<sequence length="375" mass="42465">MSSLSDANMKFTLDLFQQLRKSEDNVFYSPFSISVALAMVSLGARGSTAEEIEKVTLFLILKVAEPGSVHHQFHKLLTELNKPKHVYELASANKAYKDKSFQFLQEYVDNIKKFYLADVESVDFQTDAEGSRKKINTWVEKETHEKIKDLFPSESLKSDTKLVLVNAIYFKGQWDLKFKEEDTVEGKFWLSKDTSKSVKMMKQTNHLKFASLEAVQAKILEIPYKGKALSMVVLLPDEVDGLQKLEDKLTSEELVEWTSQMNTTEVHLHLPRFKVEESYNLKTILKDMGMVKAFSSKDADFSGMTSGRGLAISKVKHKSFVEVNEEGTEAAAATSVSVSLSSPGRSNEFCCDHPFLFFIKENENNILFFGRVSSP</sequence>
<dbReference type="HOGENOM" id="CLU_023330_0_2_1"/>
<dbReference type="PANTHER" id="PTHR11461:SF186">
    <property type="entry name" value="SERPIN B4"/>
    <property type="match status" value="1"/>
</dbReference>
<reference evidence="5" key="3">
    <citation type="submission" date="2025-09" db="UniProtKB">
        <authorList>
            <consortium name="Ensembl"/>
        </authorList>
    </citation>
    <scope>IDENTIFICATION</scope>
    <source>
        <strain evidence="5">2N</strain>
    </source>
</reference>
<dbReference type="Gene3D" id="3.30.497.10">
    <property type="entry name" value="Antithrombin, subunit I, domain 2"/>
    <property type="match status" value="1"/>
</dbReference>
<dbReference type="SUPFAM" id="SSF56574">
    <property type="entry name" value="Serpins"/>
    <property type="match status" value="1"/>
</dbReference>
<name>H0VI24_CAVPO</name>
<dbReference type="InterPro" id="IPR042185">
    <property type="entry name" value="Serpin_sf_2"/>
</dbReference>
<protein>
    <recommendedName>
        <fullName evidence="4">Serpin domain-containing protein</fullName>
    </recommendedName>
</protein>